<evidence type="ECO:0000313" key="11">
    <source>
        <dbReference type="Proteomes" id="UP000006906"/>
    </source>
</evidence>
<evidence type="ECO:0000256" key="2">
    <source>
        <dbReference type="ARBA" id="ARBA00010913"/>
    </source>
</evidence>
<dbReference type="OrthoDB" id="1724197at2759"/>
<comment type="subcellular location">
    <subcellularLocation>
        <location evidence="1">Mitochondrion outer membrane</location>
        <topology evidence="1">Multi-pass membrane protein</topology>
    </subcellularLocation>
    <subcellularLocation>
        <location evidence="7">Plastid</location>
        <location evidence="7">Chloroplast outer membrane</location>
    </subcellularLocation>
</comment>
<dbReference type="GeneID" id="5716833"/>
<proteinExistence type="inferred from homology"/>
<name>A0A2K3DRJ6_CHLRE</name>
<dbReference type="PANTHER" id="PTHR12815">
    <property type="entry name" value="SORTING AND ASSEMBLY MACHINERY SAMM50 PROTEIN FAMILY MEMBER"/>
    <property type="match status" value="1"/>
</dbReference>
<dbReference type="GO" id="GO:0009707">
    <property type="term" value="C:chloroplast outer membrane"/>
    <property type="evidence" value="ECO:0007669"/>
    <property type="project" value="UniProtKB-SubCell"/>
</dbReference>
<dbReference type="FunCoup" id="A0A2K3DRJ6">
    <property type="interactions" value="2232"/>
</dbReference>
<evidence type="ECO:0000256" key="8">
    <source>
        <dbReference type="SAM" id="MobiDB-lite"/>
    </source>
</evidence>
<dbReference type="InterPro" id="IPR000184">
    <property type="entry name" value="Bac_surfAg_D15"/>
</dbReference>
<evidence type="ECO:0000256" key="1">
    <source>
        <dbReference type="ARBA" id="ARBA00004374"/>
    </source>
</evidence>
<protein>
    <recommendedName>
        <fullName evidence="9">Bacterial surface antigen (D15) domain-containing protein</fullName>
    </recommendedName>
</protein>
<dbReference type="EMBL" id="CM008967">
    <property type="protein sequence ID" value="PNW83153.1"/>
    <property type="molecule type" value="Genomic_DNA"/>
</dbReference>
<keyword evidence="4" id="KW-0812">Transmembrane</keyword>
<organism evidence="10 11">
    <name type="scientific">Chlamydomonas reinhardtii</name>
    <name type="common">Chlamydomonas smithii</name>
    <dbReference type="NCBI Taxonomy" id="3055"/>
    <lineage>
        <taxon>Eukaryota</taxon>
        <taxon>Viridiplantae</taxon>
        <taxon>Chlorophyta</taxon>
        <taxon>core chlorophytes</taxon>
        <taxon>Chlorophyceae</taxon>
        <taxon>CS clade</taxon>
        <taxon>Chlamydomonadales</taxon>
        <taxon>Chlamydomonadaceae</taxon>
        <taxon>Chlamydomonas</taxon>
    </lineage>
</organism>
<keyword evidence="11" id="KW-1185">Reference proteome</keyword>
<dbReference type="PANTHER" id="PTHR12815:SF18">
    <property type="entry name" value="SORTING AND ASSEMBLY MACHINERY COMPONENT 50 HOMOLOG"/>
    <property type="match status" value="1"/>
</dbReference>
<evidence type="ECO:0000256" key="4">
    <source>
        <dbReference type="ARBA" id="ARBA00022692"/>
    </source>
</evidence>
<gene>
    <name evidence="10" type="ORF">CHLRE_06g308900v5</name>
</gene>
<dbReference type="OMA" id="SGIWRQI"/>
<evidence type="ECO:0000256" key="7">
    <source>
        <dbReference type="ARBA" id="ARBA00024013"/>
    </source>
</evidence>
<accession>A0A2K3DRJ6</accession>
<feature type="region of interest" description="Disordered" evidence="8">
    <location>
        <begin position="1"/>
        <end position="40"/>
    </location>
</feature>
<dbReference type="RefSeq" id="XP_042924462.1">
    <property type="nucleotide sequence ID" value="XM_043063756.1"/>
</dbReference>
<dbReference type="AlphaFoldDB" id="A0A2K3DRJ6"/>
<evidence type="ECO:0000259" key="9">
    <source>
        <dbReference type="Pfam" id="PF01103"/>
    </source>
</evidence>
<keyword evidence="6" id="KW-0472">Membrane</keyword>
<keyword evidence="3" id="KW-1134">Transmembrane beta strand</keyword>
<comment type="similarity">
    <text evidence="2">Belongs to the SAM50/omp85 family.</text>
</comment>
<sequence>MTSSEAEPAPATAASASPAAADASGSSAGASGAAATPAAGGPHGVVDYEALYEQIKDKPCHVVQINQRKDGFNGGTFRTRASLIERELEPIYKAETLAEVHEEMEAAGKRLRQLGVFTGVSMLAHEEPLDDPTACTVELAVEESNWFKLRAATYVQGGESTFELGAGLTNASGRAEALSANVEYGMENSHTASVAFKQPRVGGLPATLELRGSQLFRNNQKSSSYTEQLRGAVVALRSMDGSQGLEYELGWRRLLDPSRSASRAVMGQMGDYLLSALRYTATLDRRQPGAGGAAATLGGAGWAVRATTELAGLLPPSAAGAGAGAGVGVGGGGSGPSSELRYVRQQVDAVANVPMEETGAVVFSVGASAGLLLPWGPEGGLTRPTCIADRFFLGGPSSLRGFKYKGVGPTDVRRPPEGRAAAAADSASAAPRRDALGGDAYTSIFASLMFQLPHPALKLLRLHGHAFVNGGNVIQLAGTGRSPSELLSEFGSSWRWSCGTGLVLPTPFGRFEANYCVLLSSQEHDRVKRGLQLGFAASSVA</sequence>
<evidence type="ECO:0000313" key="10">
    <source>
        <dbReference type="EMBL" id="PNW83153.1"/>
    </source>
</evidence>
<feature type="domain" description="Bacterial surface antigen (D15)" evidence="9">
    <location>
        <begin position="170"/>
        <end position="534"/>
    </location>
</feature>
<dbReference type="Gramene" id="PNW83153">
    <property type="protein sequence ID" value="PNW83153"/>
    <property type="gene ID" value="CHLRE_06g308900v5"/>
</dbReference>
<reference evidence="10 11" key="1">
    <citation type="journal article" date="2007" name="Science">
        <title>The Chlamydomonas genome reveals the evolution of key animal and plant functions.</title>
        <authorList>
            <person name="Merchant S.S."/>
            <person name="Prochnik S.E."/>
            <person name="Vallon O."/>
            <person name="Harris E.H."/>
            <person name="Karpowicz S.J."/>
            <person name="Witman G.B."/>
            <person name="Terry A."/>
            <person name="Salamov A."/>
            <person name="Fritz-Laylin L.K."/>
            <person name="Marechal-Drouard L."/>
            <person name="Marshall W.F."/>
            <person name="Qu L.H."/>
            <person name="Nelson D.R."/>
            <person name="Sanderfoot A.A."/>
            <person name="Spalding M.H."/>
            <person name="Kapitonov V.V."/>
            <person name="Ren Q."/>
            <person name="Ferris P."/>
            <person name="Lindquist E."/>
            <person name="Shapiro H."/>
            <person name="Lucas S.M."/>
            <person name="Grimwood J."/>
            <person name="Schmutz J."/>
            <person name="Cardol P."/>
            <person name="Cerutti H."/>
            <person name="Chanfreau G."/>
            <person name="Chen C.L."/>
            <person name="Cognat V."/>
            <person name="Croft M.T."/>
            <person name="Dent R."/>
            <person name="Dutcher S."/>
            <person name="Fernandez E."/>
            <person name="Fukuzawa H."/>
            <person name="Gonzalez-Ballester D."/>
            <person name="Gonzalez-Halphen D."/>
            <person name="Hallmann A."/>
            <person name="Hanikenne M."/>
            <person name="Hippler M."/>
            <person name="Inwood W."/>
            <person name="Jabbari K."/>
            <person name="Kalanon M."/>
            <person name="Kuras R."/>
            <person name="Lefebvre P.A."/>
            <person name="Lemaire S.D."/>
            <person name="Lobanov A.V."/>
            <person name="Lohr M."/>
            <person name="Manuell A."/>
            <person name="Meier I."/>
            <person name="Mets L."/>
            <person name="Mittag M."/>
            <person name="Mittelmeier T."/>
            <person name="Moroney J.V."/>
            <person name="Moseley J."/>
            <person name="Napoli C."/>
            <person name="Nedelcu A.M."/>
            <person name="Niyogi K."/>
            <person name="Novoselov S.V."/>
            <person name="Paulsen I.T."/>
            <person name="Pazour G."/>
            <person name="Purton S."/>
            <person name="Ral J.P."/>
            <person name="Riano-Pachon D.M."/>
            <person name="Riekhof W."/>
            <person name="Rymarquis L."/>
            <person name="Schroda M."/>
            <person name="Stern D."/>
            <person name="Umen J."/>
            <person name="Willows R."/>
            <person name="Wilson N."/>
            <person name="Zimmer S.L."/>
            <person name="Allmer J."/>
            <person name="Balk J."/>
            <person name="Bisova K."/>
            <person name="Chen C.J."/>
            <person name="Elias M."/>
            <person name="Gendler K."/>
            <person name="Hauser C."/>
            <person name="Lamb M.R."/>
            <person name="Ledford H."/>
            <person name="Long J.C."/>
            <person name="Minagawa J."/>
            <person name="Page M.D."/>
            <person name="Pan J."/>
            <person name="Pootakham W."/>
            <person name="Roje S."/>
            <person name="Rose A."/>
            <person name="Stahlberg E."/>
            <person name="Terauchi A.M."/>
            <person name="Yang P."/>
            <person name="Ball S."/>
            <person name="Bowler C."/>
            <person name="Dieckmann C.L."/>
            <person name="Gladyshev V.N."/>
            <person name="Green P."/>
            <person name="Jorgensen R."/>
            <person name="Mayfield S."/>
            <person name="Mueller-Roeber B."/>
            <person name="Rajamani S."/>
            <person name="Sayre R.T."/>
            <person name="Brokstein P."/>
            <person name="Dubchak I."/>
            <person name="Goodstein D."/>
            <person name="Hornick L."/>
            <person name="Huang Y.W."/>
            <person name="Jhaveri J."/>
            <person name="Luo Y."/>
            <person name="Martinez D."/>
            <person name="Ngau W.C."/>
            <person name="Otillar B."/>
            <person name="Poliakov A."/>
            <person name="Porter A."/>
            <person name="Szajkowski L."/>
            <person name="Werner G."/>
            <person name="Zhou K."/>
            <person name="Grigoriev I.V."/>
            <person name="Rokhsar D.S."/>
            <person name="Grossman A.R."/>
        </authorList>
    </citation>
    <scope>NUCLEOTIDE SEQUENCE [LARGE SCALE GENOMIC DNA]</scope>
    <source>
        <strain evidence="11">CC-503</strain>
    </source>
</reference>
<evidence type="ECO:0000256" key="6">
    <source>
        <dbReference type="ARBA" id="ARBA00023136"/>
    </source>
</evidence>
<dbReference type="InterPro" id="IPR039910">
    <property type="entry name" value="D15-like"/>
</dbReference>
<dbReference type="KEGG" id="cre:CHLRE_06g308900v5"/>
<dbReference type="STRING" id="3055.A0A2K3DRJ6"/>
<dbReference type="Proteomes" id="UP000006906">
    <property type="component" value="Chromosome 6"/>
</dbReference>
<dbReference type="Gene3D" id="2.40.160.50">
    <property type="entry name" value="membrane protein fhac: a member of the omp85/tpsb transporter family"/>
    <property type="match status" value="1"/>
</dbReference>
<dbReference type="GO" id="GO:0005741">
    <property type="term" value="C:mitochondrial outer membrane"/>
    <property type="evidence" value="ECO:0007669"/>
    <property type="project" value="UniProtKB-SubCell"/>
</dbReference>
<evidence type="ECO:0000256" key="5">
    <source>
        <dbReference type="ARBA" id="ARBA00022805"/>
    </source>
</evidence>
<keyword evidence="5" id="KW-0934">Plastid</keyword>
<dbReference type="Pfam" id="PF01103">
    <property type="entry name" value="Omp85"/>
    <property type="match status" value="1"/>
</dbReference>
<keyword evidence="5" id="KW-1002">Plastid outer membrane</keyword>
<evidence type="ECO:0000256" key="3">
    <source>
        <dbReference type="ARBA" id="ARBA00022452"/>
    </source>
</evidence>
<dbReference type="ExpressionAtlas" id="A0A2K3DRJ6">
    <property type="expression patterns" value="baseline"/>
</dbReference>
<dbReference type="InParanoid" id="A0A2K3DRJ6"/>